<dbReference type="EMBL" id="JAARPY010000006">
    <property type="protein sequence ID" value="MBC1398614.1"/>
    <property type="molecule type" value="Genomic_DNA"/>
</dbReference>
<dbReference type="InterPro" id="IPR010572">
    <property type="entry name" value="Tail_dom"/>
</dbReference>
<feature type="domain" description="Tail spike" evidence="1">
    <location>
        <begin position="112"/>
        <end position="331"/>
    </location>
</feature>
<dbReference type="Pfam" id="PF18994">
    <property type="entry name" value="Prophage_tailD1"/>
    <property type="match status" value="1"/>
</dbReference>
<dbReference type="Gene3D" id="6.20.110.10">
    <property type="match status" value="1"/>
</dbReference>
<evidence type="ECO:0000259" key="1">
    <source>
        <dbReference type="Pfam" id="PF06605"/>
    </source>
</evidence>
<proteinExistence type="predicted"/>
<evidence type="ECO:0000259" key="2">
    <source>
        <dbReference type="Pfam" id="PF18994"/>
    </source>
</evidence>
<organism evidence="3 4">
    <name type="scientific">Listeria fleischmannii</name>
    <dbReference type="NCBI Taxonomy" id="1069827"/>
    <lineage>
        <taxon>Bacteria</taxon>
        <taxon>Bacillati</taxon>
        <taxon>Bacillota</taxon>
        <taxon>Bacilli</taxon>
        <taxon>Bacillales</taxon>
        <taxon>Listeriaceae</taxon>
        <taxon>Listeria</taxon>
    </lineage>
</organism>
<reference evidence="3 4" key="1">
    <citation type="submission" date="2020-03" db="EMBL/GenBank/DDBJ databases">
        <title>Soil Listeria distribution.</title>
        <authorList>
            <person name="Liao J."/>
            <person name="Wiedmann M."/>
        </authorList>
    </citation>
    <scope>NUCLEOTIDE SEQUENCE [LARGE SCALE GENOMIC DNA]</scope>
    <source>
        <strain evidence="3 4">FSL L7-1645</strain>
    </source>
</reference>
<dbReference type="AlphaFoldDB" id="A0A841YEI9"/>
<name>A0A841YEI9_9LIST</name>
<feature type="domain" description="Prophage endopeptidase tail N-terminal" evidence="2">
    <location>
        <begin position="9"/>
        <end position="91"/>
    </location>
</feature>
<dbReference type="Gene3D" id="3.55.50.40">
    <property type="match status" value="1"/>
</dbReference>
<gene>
    <name evidence="3" type="ORF">HB844_06995</name>
</gene>
<comment type="caution">
    <text evidence="3">The sequence shown here is derived from an EMBL/GenBank/DDBJ whole genome shotgun (WGS) entry which is preliminary data.</text>
</comment>
<sequence length="370" mass="42869">MLDEDILYRNYSGTIEELLVDFDPSSFQYDYEENEKRNIQLTVYLTNRNMGIYKGLSEEAFLIWRDQMYTIKECNPNQEGAVQYKEIIAQHISFSCADHVQYNLVEPERVYDIWQYLNHGIEGDELGFTIEARGDFPKVSMSSVGRQSLLEYVQTAAEKFGGIFYANNKHLVIYSSAEWYAYNGIDLRYQFNTATVKLSSNTYNLKTYIKGFGATKENGTVVEAIYISPNVNKYGRRKAEPISDERFYYSANLQEYLKTQILDVPETSIDIQYTGSEPISENEQLYLVHEGLGYESMLSLKRMTFYHPYTNQPPELGFSNKLLDMVTIQRQTHRRYNNMNKRLESTRFEVQQVTGIANTALSGDVVGEVM</sequence>
<evidence type="ECO:0000313" key="3">
    <source>
        <dbReference type="EMBL" id="MBC1398614.1"/>
    </source>
</evidence>
<evidence type="ECO:0008006" key="5">
    <source>
        <dbReference type="Google" id="ProtNLM"/>
    </source>
</evidence>
<dbReference type="Proteomes" id="UP000571128">
    <property type="component" value="Unassembled WGS sequence"/>
</dbReference>
<dbReference type="InterPro" id="IPR044051">
    <property type="entry name" value="Prophage_tail_N"/>
</dbReference>
<evidence type="ECO:0000313" key="4">
    <source>
        <dbReference type="Proteomes" id="UP000571128"/>
    </source>
</evidence>
<accession>A0A841YEI9</accession>
<dbReference type="Pfam" id="PF06605">
    <property type="entry name" value="Prophage_tail"/>
    <property type="match status" value="1"/>
</dbReference>
<dbReference type="RefSeq" id="WP_007547365.1">
    <property type="nucleotide sequence ID" value="NZ_JAARQA010000006.1"/>
</dbReference>
<protein>
    <recommendedName>
        <fullName evidence="5">Prophage endopeptidase tail</fullName>
    </recommendedName>
</protein>